<name>A0A9D1PGY6_9FIRM</name>
<dbReference type="Pfam" id="PF11392">
    <property type="entry name" value="AllH"/>
    <property type="match status" value="1"/>
</dbReference>
<dbReference type="Proteomes" id="UP000886808">
    <property type="component" value="Unassembled WGS sequence"/>
</dbReference>
<sequence length="280" mass="31282">MQTQYIVKSTNYIMDILNSNSPVKIHSVYENTVNLIVNNQILALQTHNTVISPISLITDTNSFNINLNSKIYINNSCIFIDNFCFDHSKTEIIDSKMHKNTFNISCDMLIQAIYKADFSGFNAIFSSNTDIKENFLIITAAKTKIDTCTNELINKNYENAVNSLSSLIGLGIGLTPSGDDFLCGVLAGCIFDNLEKHSFVKLLKKQIQNNLQNTNDISRAFLSCSLNDNFSTPVLNLPYFKSPDEVYDNFKKIGHSSGIDTLCGIYYSLNTISKILSKDA</sequence>
<dbReference type="EMBL" id="DXIE01000009">
    <property type="protein sequence ID" value="HIV61475.1"/>
    <property type="molecule type" value="Genomic_DNA"/>
</dbReference>
<proteinExistence type="predicted"/>
<gene>
    <name evidence="1" type="ORF">H9746_01295</name>
</gene>
<comment type="caution">
    <text evidence="1">The sequence shown here is derived from an EMBL/GenBank/DDBJ whole genome shotgun (WGS) entry which is preliminary data.</text>
</comment>
<accession>A0A9D1PGY6</accession>
<evidence type="ECO:0000313" key="2">
    <source>
        <dbReference type="Proteomes" id="UP000886808"/>
    </source>
</evidence>
<dbReference type="AlphaFoldDB" id="A0A9D1PGY6"/>
<protein>
    <submittedName>
        <fullName evidence="1">DUF2877 domain-containing protein</fullName>
    </submittedName>
</protein>
<evidence type="ECO:0000313" key="1">
    <source>
        <dbReference type="EMBL" id="HIV61475.1"/>
    </source>
</evidence>
<reference evidence="1" key="2">
    <citation type="submission" date="2021-04" db="EMBL/GenBank/DDBJ databases">
        <authorList>
            <person name="Gilroy R."/>
        </authorList>
    </citation>
    <scope>NUCLEOTIDE SEQUENCE</scope>
    <source>
        <strain evidence="1">CHK193-4272</strain>
    </source>
</reference>
<dbReference type="InterPro" id="IPR021530">
    <property type="entry name" value="AllH-like"/>
</dbReference>
<reference evidence="1" key="1">
    <citation type="journal article" date="2021" name="PeerJ">
        <title>Extensive microbial diversity within the chicken gut microbiome revealed by metagenomics and culture.</title>
        <authorList>
            <person name="Gilroy R."/>
            <person name="Ravi A."/>
            <person name="Getino M."/>
            <person name="Pursley I."/>
            <person name="Horton D.L."/>
            <person name="Alikhan N.F."/>
            <person name="Baker D."/>
            <person name="Gharbi K."/>
            <person name="Hall N."/>
            <person name="Watson M."/>
            <person name="Adriaenssens E.M."/>
            <person name="Foster-Nyarko E."/>
            <person name="Jarju S."/>
            <person name="Secka A."/>
            <person name="Antonio M."/>
            <person name="Oren A."/>
            <person name="Chaudhuri R.R."/>
            <person name="La Ragione R."/>
            <person name="Hildebrand F."/>
            <person name="Pallen M.J."/>
        </authorList>
    </citation>
    <scope>NUCLEOTIDE SEQUENCE</scope>
    <source>
        <strain evidence="1">CHK193-4272</strain>
    </source>
</reference>
<organism evidence="1 2">
    <name type="scientific">Candidatus Butyricicoccus avistercoris</name>
    <dbReference type="NCBI Taxonomy" id="2838518"/>
    <lineage>
        <taxon>Bacteria</taxon>
        <taxon>Bacillati</taxon>
        <taxon>Bacillota</taxon>
        <taxon>Clostridia</taxon>
        <taxon>Eubacteriales</taxon>
        <taxon>Butyricicoccaceae</taxon>
        <taxon>Butyricicoccus</taxon>
    </lineage>
</organism>